<reference evidence="3 4" key="1">
    <citation type="submission" date="2020-08" db="EMBL/GenBank/DDBJ databases">
        <title>Genomic Encyclopedia of Type Strains, Phase IV (KMG-V): Genome sequencing to study the core and pangenomes of soil and plant-associated prokaryotes.</title>
        <authorList>
            <person name="Whitman W."/>
        </authorList>
    </citation>
    <scope>NUCLEOTIDE SEQUENCE [LARGE SCALE GENOMIC DNA]</scope>
    <source>
        <strain evidence="3 4">JPY162</strain>
    </source>
</reference>
<dbReference type="AlphaFoldDB" id="A0A7W8L388"/>
<name>A0A7W8L388_9BURK</name>
<sequence length="192" mass="20905">MLCTEDKPRIGSTPDWEEALTLPEYREFVEAVLWIARTGTPWRDLPEEFGCWNSVYKRFTRWSQAGIWHGVFVALAGDADFEEVFIDSTIVRAHQRAAGGPKKGDQSLGRSRGGLSTKIHALVDGLGMLAKFGLAGGQAGDSPEALPLLGELRPGSVAAEKAYDTDAIIAHLRALDVQAVIPSRAASFIWLV</sequence>
<gene>
    <name evidence="3" type="ORF">HDG41_000220</name>
</gene>
<dbReference type="InterPro" id="IPR002559">
    <property type="entry name" value="Transposase_11"/>
</dbReference>
<dbReference type="Pfam" id="PF13340">
    <property type="entry name" value="DUF4096"/>
    <property type="match status" value="1"/>
</dbReference>
<evidence type="ECO:0000313" key="3">
    <source>
        <dbReference type="EMBL" id="MBB5398184.1"/>
    </source>
</evidence>
<dbReference type="RefSeq" id="WP_184225039.1">
    <property type="nucleotide sequence ID" value="NZ_JACHDE010000001.1"/>
</dbReference>
<accession>A0A7W8L388</accession>
<evidence type="ECO:0000313" key="4">
    <source>
        <dbReference type="Proteomes" id="UP000592820"/>
    </source>
</evidence>
<proteinExistence type="predicted"/>
<feature type="domain" description="Transposase IS4-like" evidence="1">
    <location>
        <begin position="83"/>
        <end position="183"/>
    </location>
</feature>
<organism evidence="3 4">
    <name type="scientific">Paraburkholderia youngii</name>
    <dbReference type="NCBI Taxonomy" id="2782701"/>
    <lineage>
        <taxon>Bacteria</taxon>
        <taxon>Pseudomonadati</taxon>
        <taxon>Pseudomonadota</taxon>
        <taxon>Betaproteobacteria</taxon>
        <taxon>Burkholderiales</taxon>
        <taxon>Burkholderiaceae</taxon>
        <taxon>Paraburkholderia</taxon>
    </lineage>
</organism>
<dbReference type="GO" id="GO:0006313">
    <property type="term" value="P:DNA transposition"/>
    <property type="evidence" value="ECO:0007669"/>
    <property type="project" value="InterPro"/>
</dbReference>
<dbReference type="PANTHER" id="PTHR46637">
    <property type="entry name" value="TIS1421-TRANSPOSASE PROTEIN A"/>
    <property type="match status" value="1"/>
</dbReference>
<dbReference type="InterPro" id="IPR052909">
    <property type="entry name" value="Transposase_6_like"/>
</dbReference>
<protein>
    <submittedName>
        <fullName evidence="3">Transposase</fullName>
    </submittedName>
</protein>
<dbReference type="InterPro" id="IPR025161">
    <property type="entry name" value="IS402-like_dom"/>
</dbReference>
<dbReference type="Proteomes" id="UP000592820">
    <property type="component" value="Unassembled WGS sequence"/>
</dbReference>
<dbReference type="GO" id="GO:0003677">
    <property type="term" value="F:DNA binding"/>
    <property type="evidence" value="ECO:0007669"/>
    <property type="project" value="InterPro"/>
</dbReference>
<comment type="caution">
    <text evidence="3">The sequence shown here is derived from an EMBL/GenBank/DDBJ whole genome shotgun (WGS) entry which is preliminary data.</text>
</comment>
<evidence type="ECO:0000259" key="1">
    <source>
        <dbReference type="Pfam" id="PF01609"/>
    </source>
</evidence>
<evidence type="ECO:0000259" key="2">
    <source>
        <dbReference type="Pfam" id="PF13340"/>
    </source>
</evidence>
<dbReference type="Pfam" id="PF01609">
    <property type="entry name" value="DDE_Tnp_1"/>
    <property type="match status" value="1"/>
</dbReference>
<dbReference type="PANTHER" id="PTHR46637:SF1">
    <property type="entry name" value="BLL5188 PROTEIN"/>
    <property type="match status" value="1"/>
</dbReference>
<dbReference type="NCBIfam" id="NF033580">
    <property type="entry name" value="transpos_IS5_3"/>
    <property type="match status" value="1"/>
</dbReference>
<feature type="domain" description="Insertion element IS402-like" evidence="2">
    <location>
        <begin position="24"/>
        <end position="71"/>
    </location>
</feature>
<dbReference type="GO" id="GO:0004803">
    <property type="term" value="F:transposase activity"/>
    <property type="evidence" value="ECO:0007669"/>
    <property type="project" value="InterPro"/>
</dbReference>
<dbReference type="EMBL" id="JACHDE010000001">
    <property type="protein sequence ID" value="MBB5398184.1"/>
    <property type="molecule type" value="Genomic_DNA"/>
</dbReference>